<evidence type="ECO:0000259" key="3">
    <source>
        <dbReference type="SMART" id="SM01086"/>
    </source>
</evidence>
<accession>A0A645J221</accession>
<gene>
    <name evidence="4" type="primary">clpB_39</name>
    <name evidence="4" type="ORF">SDC9_204914</name>
</gene>
<evidence type="ECO:0000256" key="1">
    <source>
        <dbReference type="ARBA" id="ARBA00022741"/>
    </source>
</evidence>
<dbReference type="Gene3D" id="1.10.8.60">
    <property type="match status" value="1"/>
</dbReference>
<evidence type="ECO:0000313" key="4">
    <source>
        <dbReference type="EMBL" id="MPN57220.1"/>
    </source>
</evidence>
<dbReference type="GO" id="GO:0005737">
    <property type="term" value="C:cytoplasm"/>
    <property type="evidence" value="ECO:0007669"/>
    <property type="project" value="TreeGrafter"/>
</dbReference>
<dbReference type="InterPro" id="IPR050130">
    <property type="entry name" value="ClpA_ClpB"/>
</dbReference>
<dbReference type="InterPro" id="IPR003959">
    <property type="entry name" value="ATPase_AAA_core"/>
</dbReference>
<dbReference type="Pfam" id="PF10431">
    <property type="entry name" value="ClpB_D2-small"/>
    <property type="match status" value="1"/>
</dbReference>
<dbReference type="GO" id="GO:0034605">
    <property type="term" value="P:cellular response to heat"/>
    <property type="evidence" value="ECO:0007669"/>
    <property type="project" value="TreeGrafter"/>
</dbReference>
<dbReference type="InterPro" id="IPR027417">
    <property type="entry name" value="P-loop_NTPase"/>
</dbReference>
<dbReference type="Pfam" id="PF07724">
    <property type="entry name" value="AAA_2"/>
    <property type="match status" value="1"/>
</dbReference>
<protein>
    <submittedName>
        <fullName evidence="4">Chaperone protein ClpB</fullName>
    </submittedName>
</protein>
<comment type="caution">
    <text evidence="4">The sequence shown here is derived from an EMBL/GenBank/DDBJ whole genome shotgun (WGS) entry which is preliminary data.</text>
</comment>
<keyword evidence="1" id="KW-0547">Nucleotide-binding</keyword>
<dbReference type="InterPro" id="IPR019489">
    <property type="entry name" value="Clp_ATPase_C"/>
</dbReference>
<name>A0A645J221_9ZZZZ</name>
<dbReference type="PANTHER" id="PTHR11638">
    <property type="entry name" value="ATP-DEPENDENT CLP PROTEASE"/>
    <property type="match status" value="1"/>
</dbReference>
<dbReference type="GO" id="GO:0016887">
    <property type="term" value="F:ATP hydrolysis activity"/>
    <property type="evidence" value="ECO:0007669"/>
    <property type="project" value="InterPro"/>
</dbReference>
<dbReference type="PANTHER" id="PTHR11638:SF18">
    <property type="entry name" value="HEAT SHOCK PROTEIN 104"/>
    <property type="match status" value="1"/>
</dbReference>
<feature type="domain" description="Clp ATPase C-terminal" evidence="3">
    <location>
        <begin position="78"/>
        <end position="167"/>
    </location>
</feature>
<organism evidence="4">
    <name type="scientific">bioreactor metagenome</name>
    <dbReference type="NCBI Taxonomy" id="1076179"/>
    <lineage>
        <taxon>unclassified sequences</taxon>
        <taxon>metagenomes</taxon>
        <taxon>ecological metagenomes</taxon>
    </lineage>
</organism>
<dbReference type="SMART" id="SM01086">
    <property type="entry name" value="ClpB_D2-small"/>
    <property type="match status" value="1"/>
</dbReference>
<keyword evidence="2" id="KW-0067">ATP-binding</keyword>
<reference evidence="4" key="1">
    <citation type="submission" date="2019-08" db="EMBL/GenBank/DDBJ databases">
        <authorList>
            <person name="Kucharzyk K."/>
            <person name="Murdoch R.W."/>
            <person name="Higgins S."/>
            <person name="Loffler F."/>
        </authorList>
    </citation>
    <scope>NUCLEOTIDE SEQUENCE</scope>
</reference>
<dbReference type="AlphaFoldDB" id="A0A645J221"/>
<dbReference type="GO" id="GO:0005524">
    <property type="term" value="F:ATP binding"/>
    <property type="evidence" value="ECO:0007669"/>
    <property type="project" value="UniProtKB-KW"/>
</dbReference>
<dbReference type="EMBL" id="VSSQ01128504">
    <property type="protein sequence ID" value="MPN57220.1"/>
    <property type="molecule type" value="Genomic_DNA"/>
</dbReference>
<proteinExistence type="predicted"/>
<evidence type="ECO:0000256" key="2">
    <source>
        <dbReference type="ARBA" id="ARBA00022840"/>
    </source>
</evidence>
<dbReference type="SUPFAM" id="SSF52540">
    <property type="entry name" value="P-loop containing nucleoside triphosphate hydrolases"/>
    <property type="match status" value="1"/>
</dbReference>
<sequence>MQILDEGRITDAQGRRVSFENTVIVMTSNAGSNIKGGSVGFDKAPNEISRDRAMKALSDFLRPEFMARIDEIVVFKNLRVEDFRRIAALMLDEIKGPLKRRGIAFGYDDSALELIAQRAFGQKAGARDIRRVIRREVEDPLTRLIVDSGVDVPTLISVSVKDEKLALVTA</sequence>
<dbReference type="Gene3D" id="3.40.50.300">
    <property type="entry name" value="P-loop containing nucleotide triphosphate hydrolases"/>
    <property type="match status" value="1"/>
</dbReference>